<dbReference type="AlphaFoldDB" id="X1RNS1"/>
<gene>
    <name evidence="1" type="ORF">S12H4_24877</name>
</gene>
<protein>
    <submittedName>
        <fullName evidence="1">Uncharacterized protein</fullName>
    </submittedName>
</protein>
<evidence type="ECO:0000313" key="1">
    <source>
        <dbReference type="EMBL" id="GAI82392.1"/>
    </source>
</evidence>
<dbReference type="EMBL" id="BARW01013670">
    <property type="protein sequence ID" value="GAI82392.1"/>
    <property type="molecule type" value="Genomic_DNA"/>
</dbReference>
<name>X1RNS1_9ZZZZ</name>
<sequence length="91" mass="10567">SIGIPTIVLAQNERELLHTFANEENGFLNLGLGYNVSNDTIRKCLEKLILNYEFRNNLTNRMLEKNLRNGINKVIDLIFSHYEKYIKAVNL</sequence>
<organism evidence="1">
    <name type="scientific">marine sediment metagenome</name>
    <dbReference type="NCBI Taxonomy" id="412755"/>
    <lineage>
        <taxon>unclassified sequences</taxon>
        <taxon>metagenomes</taxon>
        <taxon>ecological metagenomes</taxon>
    </lineage>
</organism>
<reference evidence="1" key="1">
    <citation type="journal article" date="2014" name="Front. Microbiol.">
        <title>High frequency of phylogenetically diverse reductive dehalogenase-homologous genes in deep subseafloor sedimentary metagenomes.</title>
        <authorList>
            <person name="Kawai M."/>
            <person name="Futagami T."/>
            <person name="Toyoda A."/>
            <person name="Takaki Y."/>
            <person name="Nishi S."/>
            <person name="Hori S."/>
            <person name="Arai W."/>
            <person name="Tsubouchi T."/>
            <person name="Morono Y."/>
            <person name="Uchiyama I."/>
            <person name="Ito T."/>
            <person name="Fujiyama A."/>
            <person name="Inagaki F."/>
            <person name="Takami H."/>
        </authorList>
    </citation>
    <scope>NUCLEOTIDE SEQUENCE</scope>
    <source>
        <strain evidence="1">Expedition CK06-06</strain>
    </source>
</reference>
<comment type="caution">
    <text evidence="1">The sequence shown here is derived from an EMBL/GenBank/DDBJ whole genome shotgun (WGS) entry which is preliminary data.</text>
</comment>
<proteinExistence type="predicted"/>
<accession>X1RNS1</accession>
<feature type="non-terminal residue" evidence="1">
    <location>
        <position position="1"/>
    </location>
</feature>